<gene>
    <name evidence="2" type="ORF">GCM10011512_04160</name>
</gene>
<dbReference type="CDD" id="cd06588">
    <property type="entry name" value="PhnB_like"/>
    <property type="match status" value="1"/>
</dbReference>
<proteinExistence type="predicted"/>
<accession>A0ABQ1NUT7</accession>
<dbReference type="Proteomes" id="UP000597761">
    <property type="component" value="Unassembled WGS sequence"/>
</dbReference>
<dbReference type="EMBL" id="BMJI01000001">
    <property type="protein sequence ID" value="GGC80566.1"/>
    <property type="molecule type" value="Genomic_DNA"/>
</dbReference>
<evidence type="ECO:0000313" key="2">
    <source>
        <dbReference type="EMBL" id="GGC80566.1"/>
    </source>
</evidence>
<protein>
    <submittedName>
        <fullName evidence="2">VOC family protein</fullName>
    </submittedName>
</protein>
<comment type="caution">
    <text evidence="2">The sequence shown here is derived from an EMBL/GenBank/DDBJ whole genome shotgun (WGS) entry which is preliminary data.</text>
</comment>
<sequence>MTADPTPTTVDVAGGWPRVYVLFPGTARAALAFYHRVFGGELVVHTFEEFGRDDGPADAVAHGELRGPVTLFGADTGPGEDSARMTGMMLSILGTDEARLRGWFDALADDGQVLDALTLRPWGGIDGQLLDRHGLRWLIGIEGAGA</sequence>
<dbReference type="InterPro" id="IPR028973">
    <property type="entry name" value="PhnB-like"/>
</dbReference>
<dbReference type="InterPro" id="IPR029068">
    <property type="entry name" value="Glyas_Bleomycin-R_OHBP_Dase"/>
</dbReference>
<dbReference type="PANTHER" id="PTHR33990">
    <property type="entry name" value="PROTEIN YJDN-RELATED"/>
    <property type="match status" value="1"/>
</dbReference>
<dbReference type="Gene3D" id="3.10.180.10">
    <property type="entry name" value="2,3-Dihydroxybiphenyl 1,2-Dioxygenase, domain 1"/>
    <property type="match status" value="1"/>
</dbReference>
<dbReference type="Pfam" id="PF00903">
    <property type="entry name" value="Glyoxalase"/>
    <property type="match status" value="1"/>
</dbReference>
<dbReference type="RefSeq" id="WP_188665612.1">
    <property type="nucleotide sequence ID" value="NZ_BMJI01000001.1"/>
</dbReference>
<dbReference type="SUPFAM" id="SSF54593">
    <property type="entry name" value="Glyoxalase/Bleomycin resistance protein/Dihydroxybiphenyl dioxygenase"/>
    <property type="match status" value="1"/>
</dbReference>
<keyword evidence="3" id="KW-1185">Reference proteome</keyword>
<dbReference type="PANTHER" id="PTHR33990:SF1">
    <property type="entry name" value="PROTEIN YJDN"/>
    <property type="match status" value="1"/>
</dbReference>
<dbReference type="InterPro" id="IPR004360">
    <property type="entry name" value="Glyas_Fos-R_dOase_dom"/>
</dbReference>
<reference evidence="3" key="1">
    <citation type="journal article" date="2019" name="Int. J. Syst. Evol. Microbiol.">
        <title>The Global Catalogue of Microorganisms (GCM) 10K type strain sequencing project: providing services to taxonomists for standard genome sequencing and annotation.</title>
        <authorList>
            <consortium name="The Broad Institute Genomics Platform"/>
            <consortium name="The Broad Institute Genome Sequencing Center for Infectious Disease"/>
            <person name="Wu L."/>
            <person name="Ma J."/>
        </authorList>
    </citation>
    <scope>NUCLEOTIDE SEQUENCE [LARGE SCALE GENOMIC DNA]</scope>
    <source>
        <strain evidence="3">CGMCC 1.15480</strain>
    </source>
</reference>
<name>A0ABQ1NUT7_9MICC</name>
<evidence type="ECO:0000313" key="3">
    <source>
        <dbReference type="Proteomes" id="UP000597761"/>
    </source>
</evidence>
<organism evidence="2 3">
    <name type="scientific">Tersicoccus solisilvae</name>
    <dbReference type="NCBI Taxonomy" id="1882339"/>
    <lineage>
        <taxon>Bacteria</taxon>
        <taxon>Bacillati</taxon>
        <taxon>Actinomycetota</taxon>
        <taxon>Actinomycetes</taxon>
        <taxon>Micrococcales</taxon>
        <taxon>Micrococcaceae</taxon>
        <taxon>Tersicoccus</taxon>
    </lineage>
</organism>
<feature type="domain" description="Glyoxalase/fosfomycin resistance/dioxygenase" evidence="1">
    <location>
        <begin position="21"/>
        <end position="137"/>
    </location>
</feature>
<evidence type="ECO:0000259" key="1">
    <source>
        <dbReference type="Pfam" id="PF00903"/>
    </source>
</evidence>